<dbReference type="RefSeq" id="XP_016938392.4">
    <property type="nucleotide sequence ID" value="XM_017082903.4"/>
</dbReference>
<dbReference type="Gene3D" id="3.60.15.10">
    <property type="entry name" value="Ribonuclease Z/Hydroxyacylglutathione hydrolase-like"/>
    <property type="match status" value="1"/>
</dbReference>
<dbReference type="GO" id="GO:0031123">
    <property type="term" value="P:RNA 3'-end processing"/>
    <property type="evidence" value="ECO:0007669"/>
    <property type="project" value="UniProtKB-ARBA"/>
</dbReference>
<feature type="region of interest" description="Disordered" evidence="6">
    <location>
        <begin position="762"/>
        <end position="790"/>
    </location>
</feature>
<keyword evidence="5" id="KW-0539">Nucleus</keyword>
<feature type="domain" description="Metallo-beta-lactamase" evidence="7">
    <location>
        <begin position="271"/>
        <end position="453"/>
    </location>
</feature>
<name>A0AB39ZLB9_DROSZ</name>
<dbReference type="GO" id="GO:0003684">
    <property type="term" value="F:damaged DNA binding"/>
    <property type="evidence" value="ECO:0007669"/>
    <property type="project" value="TreeGrafter"/>
</dbReference>
<dbReference type="CDD" id="cd16273">
    <property type="entry name" value="SNM1A-1C-like_MBL-fold"/>
    <property type="match status" value="1"/>
</dbReference>
<dbReference type="InterPro" id="IPR001279">
    <property type="entry name" value="Metallo-B-lactamas"/>
</dbReference>
<feature type="compositionally biased region" description="Basic and acidic residues" evidence="6">
    <location>
        <begin position="143"/>
        <end position="152"/>
    </location>
</feature>
<dbReference type="AlphaFoldDB" id="A0AB39ZLB9"/>
<dbReference type="PANTHER" id="PTHR23240:SF6">
    <property type="entry name" value="DNA CROSS-LINK REPAIR 1A PROTEIN"/>
    <property type="match status" value="1"/>
</dbReference>
<feature type="region of interest" description="Disordered" evidence="6">
    <location>
        <begin position="102"/>
        <end position="273"/>
    </location>
</feature>
<feature type="compositionally biased region" description="Basic residues" evidence="6">
    <location>
        <begin position="257"/>
        <end position="270"/>
    </location>
</feature>
<dbReference type="SUPFAM" id="SSF56281">
    <property type="entry name" value="Metallo-hydrolase/oxidoreductase"/>
    <property type="match status" value="1"/>
</dbReference>
<organism evidence="8 9">
    <name type="scientific">Drosophila suzukii</name>
    <name type="common">Spotted-wing drosophila fruit fly</name>
    <dbReference type="NCBI Taxonomy" id="28584"/>
    <lineage>
        <taxon>Eukaryota</taxon>
        <taxon>Metazoa</taxon>
        <taxon>Ecdysozoa</taxon>
        <taxon>Arthropoda</taxon>
        <taxon>Hexapoda</taxon>
        <taxon>Insecta</taxon>
        <taxon>Pterygota</taxon>
        <taxon>Neoptera</taxon>
        <taxon>Endopterygota</taxon>
        <taxon>Diptera</taxon>
        <taxon>Brachycera</taxon>
        <taxon>Muscomorpha</taxon>
        <taxon>Ephydroidea</taxon>
        <taxon>Drosophilidae</taxon>
        <taxon>Drosophila</taxon>
        <taxon>Sophophora</taxon>
    </lineage>
</organism>
<feature type="region of interest" description="Disordered" evidence="6">
    <location>
        <begin position="18"/>
        <end position="57"/>
    </location>
</feature>
<evidence type="ECO:0000259" key="7">
    <source>
        <dbReference type="SMART" id="SM00849"/>
    </source>
</evidence>
<evidence type="ECO:0000256" key="1">
    <source>
        <dbReference type="ARBA" id="ARBA00004123"/>
    </source>
</evidence>
<dbReference type="InterPro" id="IPR036866">
    <property type="entry name" value="RibonucZ/Hydroxyglut_hydro"/>
</dbReference>
<dbReference type="InterPro" id="IPR011084">
    <property type="entry name" value="DRMBL"/>
</dbReference>
<dbReference type="GO" id="GO:0036297">
    <property type="term" value="P:interstrand cross-link repair"/>
    <property type="evidence" value="ECO:0007669"/>
    <property type="project" value="TreeGrafter"/>
</dbReference>
<dbReference type="GO" id="GO:0035312">
    <property type="term" value="F:5'-3' DNA exonuclease activity"/>
    <property type="evidence" value="ECO:0007669"/>
    <property type="project" value="TreeGrafter"/>
</dbReference>
<reference evidence="9" key="1">
    <citation type="submission" date="2025-08" db="UniProtKB">
        <authorList>
            <consortium name="RefSeq"/>
        </authorList>
    </citation>
    <scope>IDENTIFICATION</scope>
</reference>
<evidence type="ECO:0000313" key="9">
    <source>
        <dbReference type="RefSeq" id="XP_016938392.4"/>
    </source>
</evidence>
<accession>A0AB39ZLB9</accession>
<comment type="similarity">
    <text evidence="2">Belongs to the DNA repair metallo-beta-lactamase (DRMBL) family.</text>
</comment>
<keyword evidence="8" id="KW-1185">Reference proteome</keyword>
<dbReference type="GeneID" id="108016276"/>
<feature type="compositionally biased region" description="Basic residues" evidence="6">
    <location>
        <begin position="116"/>
        <end position="126"/>
    </location>
</feature>
<evidence type="ECO:0000256" key="6">
    <source>
        <dbReference type="SAM" id="MobiDB-lite"/>
    </source>
</evidence>
<dbReference type="Pfam" id="PF12706">
    <property type="entry name" value="Lactamase_B_2"/>
    <property type="match status" value="1"/>
</dbReference>
<evidence type="ECO:0000256" key="4">
    <source>
        <dbReference type="ARBA" id="ARBA00023204"/>
    </source>
</evidence>
<dbReference type="GO" id="GO:0005634">
    <property type="term" value="C:nucleus"/>
    <property type="evidence" value="ECO:0007669"/>
    <property type="project" value="UniProtKB-SubCell"/>
</dbReference>
<evidence type="ECO:0000256" key="3">
    <source>
        <dbReference type="ARBA" id="ARBA00022763"/>
    </source>
</evidence>
<dbReference type="Pfam" id="PF07522">
    <property type="entry name" value="DRMBL"/>
    <property type="match status" value="1"/>
</dbReference>
<feature type="compositionally biased region" description="Polar residues" evidence="6">
    <location>
        <begin position="187"/>
        <end position="200"/>
    </location>
</feature>
<protein>
    <submittedName>
        <fullName evidence="9">DNA cross-link repair 1A protein</fullName>
    </submittedName>
</protein>
<gene>
    <name evidence="9" type="primary">Snm1</name>
</gene>
<comment type="subcellular location">
    <subcellularLocation>
        <location evidence="1">Nucleus</location>
    </subcellularLocation>
</comment>
<sequence>MSNVGKIKIKSFAELQATTGINVEPDPDPPPTSDINTPKKKSAGKSRAATTTKKVQVKTDPLGGVTIASTVIKRSSKKTPLPGQMRIDSFFKSASKNYKVNMVPKSSAKTVDPPLAKRKGTSRGRKRLFDESTTTSSASADTLDLKPPEKRVQPGRRAKGKENASLSEAEVIDLCSEDEQTIKNELPQETSPSTARSPKSVSKLRTPLHGSIPEEKPSTPYPEAKLASPASVKSSPGLLRSLSETFSNPSESPMPKNSKKGTGRKPKKPKPCPPYKVVEGTSFCVDGFQFGEVDGVTHYFLTHYHADHYIGLTKKFCYPLFMSPTTARLVRTFIKVNEVCIHEIDVDQTLIVEGVQVTALEANHCPGALMFFFKLSSGECILHTGDFRASAEMESLPIFWNHANIDLLYLDTTYMNKNYDFCHQTESVDRAIDLVRAFIEKNPTKRILMVCGSYVIGKEKIWLALANEFALTVWTEPNRSIAAKCLQLPDLEAVLTDDPRKANLHVITMGKVSYPSLVEYFSQFEDEFDMLLGIRPSGWEKNSKPSYGKRISTIGIEYSEHSSYKELERFVRFLKPKRVISTVPVGRDLFVTGKVPTQWYKYEGRASMLSTGYQPSISTFLATPQRVVPKISSETAMFLSPLEENEDDGDDDWQTAKSADHITISSSTPDQDSRPESEVVVKNEPLLSDTCPDSEVTNRNESLETEIIHDIEIDVKCEALQPDPDPEAAAVPYIPEEDESHNLEIGKDSGSRGTVIVVQESEEQAKASGSPCKAAVVSRLTSDASDDWLL</sequence>
<dbReference type="PANTHER" id="PTHR23240">
    <property type="entry name" value="DNA CROSS-LINK REPAIR PROTEIN PSO2/SNM1-RELATED"/>
    <property type="match status" value="1"/>
</dbReference>
<evidence type="ECO:0000256" key="2">
    <source>
        <dbReference type="ARBA" id="ARBA00010304"/>
    </source>
</evidence>
<dbReference type="Proteomes" id="UP001652628">
    <property type="component" value="Chromosome 3"/>
</dbReference>
<dbReference type="Gene3D" id="3.40.50.12650">
    <property type="match status" value="1"/>
</dbReference>
<proteinExistence type="inferred from homology"/>
<dbReference type="SMART" id="SM00849">
    <property type="entry name" value="Lactamase_B"/>
    <property type="match status" value="1"/>
</dbReference>
<feature type="compositionally biased region" description="Polar residues" evidence="6">
    <location>
        <begin position="242"/>
        <end position="251"/>
    </location>
</feature>
<evidence type="ECO:0000256" key="5">
    <source>
        <dbReference type="ARBA" id="ARBA00023242"/>
    </source>
</evidence>
<feature type="compositionally biased region" description="Low complexity" evidence="6">
    <location>
        <begin position="132"/>
        <end position="142"/>
    </location>
</feature>
<dbReference type="GO" id="GO:0006303">
    <property type="term" value="P:double-strand break repair via nonhomologous end joining"/>
    <property type="evidence" value="ECO:0007669"/>
    <property type="project" value="TreeGrafter"/>
</dbReference>
<evidence type="ECO:0000313" key="8">
    <source>
        <dbReference type="Proteomes" id="UP001652628"/>
    </source>
</evidence>
<keyword evidence="3" id="KW-0227">DNA damage</keyword>
<keyword evidence="4" id="KW-0234">DNA repair</keyword>